<feature type="transmembrane region" description="Helical" evidence="1">
    <location>
        <begin position="12"/>
        <end position="33"/>
    </location>
</feature>
<reference evidence="3 4" key="1">
    <citation type="submission" date="2019-03" db="EMBL/GenBank/DDBJ databases">
        <title>Genomic Encyclopedia of Archaeal and Bacterial Type Strains, Phase II (KMG-II): from individual species to whole genera.</title>
        <authorList>
            <person name="Goeker M."/>
        </authorList>
    </citation>
    <scope>NUCLEOTIDE SEQUENCE [LARGE SCALE GENOMIC DNA]</scope>
    <source>
        <strain evidence="3 4">RL-C</strain>
    </source>
</reference>
<name>A0A4R2EVE4_9BACT</name>
<dbReference type="InterPro" id="IPR029044">
    <property type="entry name" value="Nucleotide-diphossugar_trans"/>
</dbReference>
<dbReference type="GO" id="GO:0016740">
    <property type="term" value="F:transferase activity"/>
    <property type="evidence" value="ECO:0007669"/>
    <property type="project" value="UniProtKB-KW"/>
</dbReference>
<evidence type="ECO:0000313" key="3">
    <source>
        <dbReference type="EMBL" id="TCN72992.1"/>
    </source>
</evidence>
<dbReference type="PANTHER" id="PTHR43685:SF2">
    <property type="entry name" value="GLYCOSYLTRANSFERASE 2-LIKE DOMAIN-CONTAINING PROTEIN"/>
    <property type="match status" value="1"/>
</dbReference>
<dbReference type="Pfam" id="PF00535">
    <property type="entry name" value="Glycos_transf_2"/>
    <property type="match status" value="1"/>
</dbReference>
<keyword evidence="4" id="KW-1185">Reference proteome</keyword>
<dbReference type="RefSeq" id="WP_131837776.1">
    <property type="nucleotide sequence ID" value="NZ_SLWB01000001.1"/>
</dbReference>
<sequence>MGYTSFSELAFYQQALLVLLTLTFLIQLVYYIFVYGKVGRFKQVKIDSAKAQWPPVSVVICARNEEGNLKKNIPIIAEQDYTNYEIVVVDDCSEDDTHYVLKSLKAIYPHLRQTFIKKDEKFWHGKKLAVTVGIKSAMNEIIILTDADCAPKTNQWLKQMVNAYNSNTEVVLGYCGYERKKGILNKIIRCDAFFVGLNYLGLALCKAPYMGVGRNLSYKKGIFFKNRGFANHHKLISGDDDLFINEVATGKNTKVCISKEALLVTEPKTSWDSWIQQKTRHGTTYKHYRFASKANLAIEMISRLAFLATAVALAVLMPIPYIALGFIFVRIIIVATCFKTSINKLQEYGLWFPMILFDIISPVLYLAIYLKRKFTPKRQQWS</sequence>
<dbReference type="InterPro" id="IPR001173">
    <property type="entry name" value="Glyco_trans_2-like"/>
</dbReference>
<dbReference type="SUPFAM" id="SSF53448">
    <property type="entry name" value="Nucleotide-diphospho-sugar transferases"/>
    <property type="match status" value="1"/>
</dbReference>
<dbReference type="AlphaFoldDB" id="A0A4R2EVE4"/>
<dbReference type="OrthoDB" id="9800276at2"/>
<dbReference type="PANTHER" id="PTHR43685">
    <property type="entry name" value="GLYCOSYLTRANSFERASE"/>
    <property type="match status" value="1"/>
</dbReference>
<accession>A0A4R2EVE4</accession>
<proteinExistence type="predicted"/>
<dbReference type="EMBL" id="SLWB01000001">
    <property type="protein sequence ID" value="TCN72992.1"/>
    <property type="molecule type" value="Genomic_DNA"/>
</dbReference>
<evidence type="ECO:0000313" key="4">
    <source>
        <dbReference type="Proteomes" id="UP000294830"/>
    </source>
</evidence>
<evidence type="ECO:0000259" key="2">
    <source>
        <dbReference type="Pfam" id="PF00535"/>
    </source>
</evidence>
<organism evidence="3 4">
    <name type="scientific">Acetobacteroides hydrogenigenes</name>
    <dbReference type="NCBI Taxonomy" id="979970"/>
    <lineage>
        <taxon>Bacteria</taxon>
        <taxon>Pseudomonadati</taxon>
        <taxon>Bacteroidota</taxon>
        <taxon>Bacteroidia</taxon>
        <taxon>Bacteroidales</taxon>
        <taxon>Rikenellaceae</taxon>
        <taxon>Acetobacteroides</taxon>
    </lineage>
</organism>
<keyword evidence="3" id="KW-0808">Transferase</keyword>
<feature type="transmembrane region" description="Helical" evidence="1">
    <location>
        <begin position="304"/>
        <end position="328"/>
    </location>
</feature>
<dbReference type="InterPro" id="IPR050834">
    <property type="entry name" value="Glycosyltransf_2"/>
</dbReference>
<gene>
    <name evidence="3" type="ORF">CLV25_101210</name>
</gene>
<keyword evidence="1" id="KW-1133">Transmembrane helix</keyword>
<protein>
    <submittedName>
        <fullName evidence="3">Cellulose synthase/poly-beta-1,6-N-acetylglucosamine synthase-like glycosyltransferase</fullName>
    </submittedName>
</protein>
<feature type="domain" description="Glycosyltransferase 2-like" evidence="2">
    <location>
        <begin position="57"/>
        <end position="173"/>
    </location>
</feature>
<keyword evidence="1" id="KW-0812">Transmembrane</keyword>
<evidence type="ECO:0000256" key="1">
    <source>
        <dbReference type="SAM" id="Phobius"/>
    </source>
</evidence>
<comment type="caution">
    <text evidence="3">The sequence shown here is derived from an EMBL/GenBank/DDBJ whole genome shotgun (WGS) entry which is preliminary data.</text>
</comment>
<feature type="transmembrane region" description="Helical" evidence="1">
    <location>
        <begin position="348"/>
        <end position="370"/>
    </location>
</feature>
<keyword evidence="1" id="KW-0472">Membrane</keyword>
<dbReference type="Gene3D" id="3.90.550.10">
    <property type="entry name" value="Spore Coat Polysaccharide Biosynthesis Protein SpsA, Chain A"/>
    <property type="match status" value="1"/>
</dbReference>
<dbReference type="Proteomes" id="UP000294830">
    <property type="component" value="Unassembled WGS sequence"/>
</dbReference>